<dbReference type="Proteomes" id="UP001237105">
    <property type="component" value="Unassembled WGS sequence"/>
</dbReference>
<dbReference type="SUPFAM" id="SSF54593">
    <property type="entry name" value="Glyoxalase/Bleomycin resistance protein/Dihydroxybiphenyl dioxygenase"/>
    <property type="match status" value="1"/>
</dbReference>
<dbReference type="Gene3D" id="3.10.180.10">
    <property type="entry name" value="2,3-Dihydroxybiphenyl 1,2-Dioxygenase, domain 1"/>
    <property type="match status" value="1"/>
</dbReference>
<dbReference type="InterPro" id="IPR029068">
    <property type="entry name" value="Glyas_Bleomycin-R_OHBP_Dase"/>
</dbReference>
<reference evidence="2 3" key="1">
    <citation type="submission" date="2023-05" db="EMBL/GenBank/DDBJ databases">
        <title>Draft genome sequence of Streptomyces sp. B-S-A12 isolated from a cave soil in Thailand.</title>
        <authorList>
            <person name="Chamroensaksri N."/>
            <person name="Muangham S."/>
        </authorList>
    </citation>
    <scope>NUCLEOTIDE SEQUENCE [LARGE SCALE GENOMIC DNA]</scope>
    <source>
        <strain evidence="2 3">B-S-A12</strain>
    </source>
</reference>
<dbReference type="Pfam" id="PF13468">
    <property type="entry name" value="Glyoxalase_3"/>
    <property type="match status" value="1"/>
</dbReference>
<evidence type="ECO:0000259" key="1">
    <source>
        <dbReference type="Pfam" id="PF13468"/>
    </source>
</evidence>
<organism evidence="2 3">
    <name type="scientific">Streptomyces luteolus</name>
    <dbReference type="NCBI Taxonomy" id="3043615"/>
    <lineage>
        <taxon>Bacteria</taxon>
        <taxon>Bacillati</taxon>
        <taxon>Actinomycetota</taxon>
        <taxon>Actinomycetes</taxon>
        <taxon>Kitasatosporales</taxon>
        <taxon>Streptomycetaceae</taxon>
        <taxon>Streptomyces</taxon>
    </lineage>
</organism>
<proteinExistence type="predicted"/>
<comment type="caution">
    <text evidence="2">The sequence shown here is derived from an EMBL/GenBank/DDBJ whole genome shotgun (WGS) entry which is preliminary data.</text>
</comment>
<sequence length="229" mass="23951">MSPAAELDHLVLATPDLDHTVAEVTAATGVAPAEGGRHLGYGTRNFLYGLGPVSPILTGRRAPGSGAYLEIVGPDEEQPAPRGPRWFGIDALDGPRLVAWAARVDGIAERVAYARARGYDPGEPVSMARRASDGSSLAWRLTLPGPERLLPFLLDWGAAVHPSERGLPVLPLLSFEAGHPDPEAVRAGLDALCAGAAAPRVTSAPRPYLRAVVEGPRGRVGFGRGVVPS</sequence>
<gene>
    <name evidence="2" type="ORF">QIT00_23365</name>
</gene>
<dbReference type="InterPro" id="IPR025870">
    <property type="entry name" value="Glyoxalase-like_dom"/>
</dbReference>
<keyword evidence="3" id="KW-1185">Reference proteome</keyword>
<name>A0ABT6T1E7_9ACTN</name>
<dbReference type="RefSeq" id="WP_282537317.1">
    <property type="nucleotide sequence ID" value="NZ_JASCIS010000024.1"/>
</dbReference>
<accession>A0ABT6T1E7</accession>
<evidence type="ECO:0000313" key="2">
    <source>
        <dbReference type="EMBL" id="MDI3421456.1"/>
    </source>
</evidence>
<feature type="domain" description="Glyoxalase-like" evidence="1">
    <location>
        <begin position="7"/>
        <end position="192"/>
    </location>
</feature>
<dbReference type="EMBL" id="JASCIS010000024">
    <property type="protein sequence ID" value="MDI3421456.1"/>
    <property type="molecule type" value="Genomic_DNA"/>
</dbReference>
<protein>
    <submittedName>
        <fullName evidence="2">VOC family protein</fullName>
    </submittedName>
</protein>
<evidence type="ECO:0000313" key="3">
    <source>
        <dbReference type="Proteomes" id="UP001237105"/>
    </source>
</evidence>